<dbReference type="AlphaFoldDB" id="A0A7W4IQP5"/>
<comment type="caution">
    <text evidence="2">The sequence shown here is derived from an EMBL/GenBank/DDBJ whole genome shotgun (WGS) entry which is preliminary data.</text>
</comment>
<name>A0A7W4IQP5_9PROT</name>
<dbReference type="RefSeq" id="WP_182984903.1">
    <property type="nucleotide sequence ID" value="NZ_JABEQD010000001.1"/>
</dbReference>
<organism evidence="2 3">
    <name type="scientific">Gluconacetobacter aggeris</name>
    <dbReference type="NCBI Taxonomy" id="1286186"/>
    <lineage>
        <taxon>Bacteria</taxon>
        <taxon>Pseudomonadati</taxon>
        <taxon>Pseudomonadota</taxon>
        <taxon>Alphaproteobacteria</taxon>
        <taxon>Acetobacterales</taxon>
        <taxon>Acetobacteraceae</taxon>
        <taxon>Gluconacetobacter</taxon>
    </lineage>
</organism>
<proteinExistence type="predicted"/>
<evidence type="ECO:0000313" key="3">
    <source>
        <dbReference type="Proteomes" id="UP000559860"/>
    </source>
</evidence>
<dbReference type="InterPro" id="IPR014960">
    <property type="entry name" value="DUF1828"/>
</dbReference>
<feature type="domain" description="DUF1828" evidence="1">
    <location>
        <begin position="33"/>
        <end position="121"/>
    </location>
</feature>
<reference evidence="2 3" key="1">
    <citation type="submission" date="2020-04" db="EMBL/GenBank/DDBJ databases">
        <title>Description of novel Gluconacetobacter.</title>
        <authorList>
            <person name="Sombolestani A."/>
        </authorList>
    </citation>
    <scope>NUCLEOTIDE SEQUENCE [LARGE SCALE GENOMIC DNA]</scope>
    <source>
        <strain evidence="2 3">LMG 27801</strain>
    </source>
</reference>
<keyword evidence="3" id="KW-1185">Reference proteome</keyword>
<dbReference type="Pfam" id="PF08861">
    <property type="entry name" value="DUF1828"/>
    <property type="match status" value="1"/>
</dbReference>
<dbReference type="Proteomes" id="UP000559860">
    <property type="component" value="Unassembled WGS sequence"/>
</dbReference>
<protein>
    <submittedName>
        <fullName evidence="2">DUF1828 domain-containing protein</fullName>
    </submittedName>
</protein>
<sequence>MNAEHLKEKLCAAFCSELSVNPVPAGLAFSGIFEDLNGDRVTGYLVRDRGAPYLSDDGSFLSDLESSGIDISEGTRAQFMQGVLASAGAFIDPETLSIRTHSTDREPTPDQIVLFMSALVRAQDVSFWSRERVKSTFSEDLMIALVNRFGNEAKFIRQGILGEEFSDFPSDILLKPINKGIPVAMFLAQTTERLTEAMTLSQEMRIRHFRSAKILALTENGENLSLASRKVSRAVNRIDGLLVYRHDEDAALDRIGRLAELPIAA</sequence>
<gene>
    <name evidence="2" type="ORF">HLH36_02695</name>
</gene>
<evidence type="ECO:0000259" key="1">
    <source>
        <dbReference type="Pfam" id="PF08861"/>
    </source>
</evidence>
<accession>A0A7W4IQP5</accession>
<evidence type="ECO:0000313" key="2">
    <source>
        <dbReference type="EMBL" id="MBB2167274.1"/>
    </source>
</evidence>
<dbReference type="EMBL" id="JABEQD010000001">
    <property type="protein sequence ID" value="MBB2167274.1"/>
    <property type="molecule type" value="Genomic_DNA"/>
</dbReference>